<evidence type="ECO:0000313" key="3">
    <source>
        <dbReference type="Proteomes" id="UP000441797"/>
    </source>
</evidence>
<proteinExistence type="predicted"/>
<name>A0A6N8G235_9CHRO</name>
<dbReference type="InterPro" id="IPR002716">
    <property type="entry name" value="PIN_dom"/>
</dbReference>
<dbReference type="AlphaFoldDB" id="A0A6N8G235"/>
<evidence type="ECO:0000313" key="2">
    <source>
        <dbReference type="EMBL" id="MUL39393.1"/>
    </source>
</evidence>
<dbReference type="EMBL" id="NAPY01000078">
    <property type="protein sequence ID" value="MUL39393.1"/>
    <property type="molecule type" value="Genomic_DNA"/>
</dbReference>
<dbReference type="InterPro" id="IPR029060">
    <property type="entry name" value="PIN-like_dom_sf"/>
</dbReference>
<dbReference type="Proteomes" id="UP000441797">
    <property type="component" value="Unassembled WGS sequence"/>
</dbReference>
<comment type="caution">
    <text evidence="2">The sequence shown here is derived from an EMBL/GenBank/DDBJ whole genome shotgun (WGS) entry which is preliminary data.</text>
</comment>
<accession>A0A6N8G235</accession>
<dbReference type="Gene3D" id="3.40.50.1010">
    <property type="entry name" value="5'-nuclease"/>
    <property type="match status" value="1"/>
</dbReference>
<gene>
    <name evidence="2" type="ORF">BWI75_24715</name>
</gene>
<dbReference type="SUPFAM" id="SSF88723">
    <property type="entry name" value="PIN domain-like"/>
    <property type="match status" value="1"/>
</dbReference>
<organism evidence="2 3">
    <name type="scientific">Gloeocapsopsis dulcis AAB1 = 1H9</name>
    <dbReference type="NCBI Taxonomy" id="1433147"/>
    <lineage>
        <taxon>Bacteria</taxon>
        <taxon>Bacillati</taxon>
        <taxon>Cyanobacteriota</taxon>
        <taxon>Cyanophyceae</taxon>
        <taxon>Oscillatoriophycideae</taxon>
        <taxon>Chroococcales</taxon>
        <taxon>Chroococcaceae</taxon>
        <taxon>Gloeocapsopsis</taxon>
        <taxon>Gloeocapsopsis dulcis</taxon>
    </lineage>
</organism>
<protein>
    <submittedName>
        <fullName evidence="2">Pilus assembly protein</fullName>
    </submittedName>
</protein>
<reference evidence="2 3" key="1">
    <citation type="journal article" date="2019" name="Front. Microbiol.">
        <title>Genomic Features for Desiccation Tolerance and Sugar Biosynthesis in the Extremophile Gloeocapsopsis sp. UTEX B3054.</title>
        <authorList>
            <person name="Urrejola C."/>
            <person name="Alcorta J."/>
            <person name="Salas L."/>
            <person name="Vasquez M."/>
            <person name="Polz M.F."/>
            <person name="Vicuna R."/>
            <person name="Diez B."/>
        </authorList>
    </citation>
    <scope>NUCLEOTIDE SEQUENCE [LARGE SCALE GENOMIC DNA]</scope>
    <source>
        <strain evidence="2 3">1H9</strain>
    </source>
</reference>
<evidence type="ECO:0000259" key="1">
    <source>
        <dbReference type="Pfam" id="PF01850"/>
    </source>
</evidence>
<feature type="domain" description="PIN" evidence="1">
    <location>
        <begin position="5"/>
        <end position="119"/>
    </location>
</feature>
<sequence>MRPQVLLDTGPLVALVNRRDRFHQWVKTEWEQIEPPLLTCEPVITEASFLLRSVYGGQKAVMSLIEQGIIQIPFRLVEEVDRVGELLNCYQSVPMSLADACMVRMAEQYGSSYLLTIDSKPLA</sequence>
<dbReference type="Pfam" id="PF01850">
    <property type="entry name" value="PIN"/>
    <property type="match status" value="1"/>
</dbReference>
<dbReference type="RefSeq" id="WP_105219940.1">
    <property type="nucleotide sequence ID" value="NZ_CAWNSU010000050.1"/>
</dbReference>
<keyword evidence="3" id="KW-1185">Reference proteome</keyword>